<dbReference type="Pfam" id="PF16344">
    <property type="entry name" value="FecR_C"/>
    <property type="match status" value="1"/>
</dbReference>
<gene>
    <name evidence="3" type="ORF">WJU22_13275</name>
</gene>
<evidence type="ECO:0000313" key="3">
    <source>
        <dbReference type="EMBL" id="WZN49140.1"/>
    </source>
</evidence>
<keyword evidence="4" id="KW-1185">Reference proteome</keyword>
<dbReference type="Gene3D" id="2.60.120.1440">
    <property type="match status" value="1"/>
</dbReference>
<protein>
    <submittedName>
        <fullName evidence="3">FecR domain-containing protein</fullName>
    </submittedName>
</protein>
<evidence type="ECO:0000313" key="4">
    <source>
        <dbReference type="Proteomes" id="UP001449657"/>
    </source>
</evidence>
<name>A0ABZ2ZA54_9BACT</name>
<dbReference type="EMBL" id="CP150096">
    <property type="protein sequence ID" value="WZN49140.1"/>
    <property type="molecule type" value="Genomic_DNA"/>
</dbReference>
<feature type="domain" description="FecR protein" evidence="1">
    <location>
        <begin position="180"/>
        <end position="279"/>
    </location>
</feature>
<dbReference type="Proteomes" id="UP001449657">
    <property type="component" value="Chromosome"/>
</dbReference>
<dbReference type="InterPro" id="IPR012373">
    <property type="entry name" value="Ferrdict_sens_TM"/>
</dbReference>
<dbReference type="Pfam" id="PF04773">
    <property type="entry name" value="FecR"/>
    <property type="match status" value="1"/>
</dbReference>
<evidence type="ECO:0000259" key="1">
    <source>
        <dbReference type="Pfam" id="PF04773"/>
    </source>
</evidence>
<feature type="domain" description="Protein FecR C-terminal" evidence="2">
    <location>
        <begin position="329"/>
        <end position="387"/>
    </location>
</feature>
<dbReference type="PANTHER" id="PTHR30273:SF2">
    <property type="entry name" value="PROTEIN FECR"/>
    <property type="match status" value="1"/>
</dbReference>
<dbReference type="RefSeq" id="WP_341843715.1">
    <property type="nucleotide sequence ID" value="NZ_CP149792.1"/>
</dbReference>
<dbReference type="Gene3D" id="3.55.50.30">
    <property type="match status" value="1"/>
</dbReference>
<organism evidence="3 4">
    <name type="scientific">Chitinophaga caseinilytica</name>
    <dbReference type="NCBI Taxonomy" id="2267521"/>
    <lineage>
        <taxon>Bacteria</taxon>
        <taxon>Pseudomonadati</taxon>
        <taxon>Bacteroidota</taxon>
        <taxon>Chitinophagia</taxon>
        <taxon>Chitinophagales</taxon>
        <taxon>Chitinophagaceae</taxon>
        <taxon>Chitinophaga</taxon>
    </lineage>
</organism>
<dbReference type="InterPro" id="IPR032508">
    <property type="entry name" value="FecR_C"/>
</dbReference>
<dbReference type="InterPro" id="IPR006860">
    <property type="entry name" value="FecR"/>
</dbReference>
<dbReference type="PANTHER" id="PTHR30273">
    <property type="entry name" value="PERIPLASMIC SIGNAL SENSOR AND SIGMA FACTOR ACTIVATOR FECR-RELATED"/>
    <property type="match status" value="1"/>
</dbReference>
<sequence>MNFDRFQYLLEQYRDQQLTPAEREELLALTVETDDAGWDALFAQLAAGQAPAHFDGPYLDRELSRVLRVDKPAPAVRSVKHVHLWKWMAAAGVLLLLAFGSYRLWHRGQSGTGITALPVSAAQIAPGREGAVLTLADGRQVVLDSLQNGTIASQQGTQVVLNNGQLVYDAHASSAASINRISTPNGRQYQVILPDGTKVWLNAASTLKYPTAFTGSERLVELSGEAYFEVTSQPAGPNGKMPFIVKTSQQQIRVTGTSFNVNAYQNEPSVKTTLLEGKVHVDGLPAAAGNAGGVDLHPGEQAATTGADGPRVASNADLAKVMAWKNGAFNFEGLRLDEAMRQLERWYDITVTYDGGMPDIRFFGEVDRNVNLGDLLEMLAGAGLSYRFEPGGQLVILNKTK</sequence>
<proteinExistence type="predicted"/>
<accession>A0ABZ2ZA54</accession>
<evidence type="ECO:0000259" key="2">
    <source>
        <dbReference type="Pfam" id="PF16344"/>
    </source>
</evidence>
<reference evidence="3 4" key="1">
    <citation type="submission" date="2024-03" db="EMBL/GenBank/DDBJ databases">
        <title>Chitinophaga caseinilytica sp. nov., a casein hydrolysing bacterium isolated from forest soil.</title>
        <authorList>
            <person name="Lee D.S."/>
            <person name="Han D.M."/>
            <person name="Baek J.H."/>
            <person name="Choi D.G."/>
            <person name="Jeon J.H."/>
            <person name="Jeon C.O."/>
        </authorList>
    </citation>
    <scope>NUCLEOTIDE SEQUENCE [LARGE SCALE GENOMIC DNA]</scope>
    <source>
        <strain evidence="3 4">KACC 19118</strain>
    </source>
</reference>